<protein>
    <submittedName>
        <fullName evidence="1">Uncharacterized protein</fullName>
    </submittedName>
</protein>
<comment type="caution">
    <text evidence="1">The sequence shown here is derived from an EMBL/GenBank/DDBJ whole genome shotgun (WGS) entry which is preliminary data.</text>
</comment>
<name>A0A131ZV26_SARSC</name>
<dbReference type="Proteomes" id="UP000616769">
    <property type="component" value="Unassembled WGS sequence"/>
</dbReference>
<dbReference type="OrthoDB" id="6493854at2759"/>
<dbReference type="EMBL" id="JXLN01002564">
    <property type="protein sequence ID" value="KPM02668.1"/>
    <property type="molecule type" value="Genomic_DNA"/>
</dbReference>
<gene>
    <name evidence="1" type="ORF">QR98_0010840</name>
</gene>
<evidence type="ECO:0000313" key="1">
    <source>
        <dbReference type="EMBL" id="KPM02668.1"/>
    </source>
</evidence>
<organism evidence="1 2">
    <name type="scientific">Sarcoptes scabiei</name>
    <name type="common">Itch mite</name>
    <name type="synonym">Acarus scabiei</name>
    <dbReference type="NCBI Taxonomy" id="52283"/>
    <lineage>
        <taxon>Eukaryota</taxon>
        <taxon>Metazoa</taxon>
        <taxon>Ecdysozoa</taxon>
        <taxon>Arthropoda</taxon>
        <taxon>Chelicerata</taxon>
        <taxon>Arachnida</taxon>
        <taxon>Acari</taxon>
        <taxon>Acariformes</taxon>
        <taxon>Sarcoptiformes</taxon>
        <taxon>Astigmata</taxon>
        <taxon>Psoroptidia</taxon>
        <taxon>Sarcoptoidea</taxon>
        <taxon>Sarcoptidae</taxon>
        <taxon>Sarcoptinae</taxon>
        <taxon>Sarcoptes</taxon>
    </lineage>
</organism>
<sequence length="81" mass="9492">MFLTTDRDFLNIYAKYCSMEEYRGLEKLNSMETGTEDDEIFEDLVKLSPKSNKIKAEKSEKNFVEKTIEEGILLNTSKRML</sequence>
<reference evidence="1 2" key="1">
    <citation type="journal article" date="2015" name="Parasit. Vectors">
        <title>Draft genome of the scabies mite.</title>
        <authorList>
            <person name="Rider S.D.Jr."/>
            <person name="Morgan M.S."/>
            <person name="Arlian L.G."/>
        </authorList>
    </citation>
    <scope>NUCLEOTIDE SEQUENCE [LARGE SCALE GENOMIC DNA]</scope>
    <source>
        <strain evidence="1">Arlian Lab</strain>
    </source>
</reference>
<evidence type="ECO:0000313" key="2">
    <source>
        <dbReference type="Proteomes" id="UP000616769"/>
    </source>
</evidence>
<dbReference type="VEuPathDB" id="VectorBase:SSCA003837"/>
<accession>A0A131ZV26</accession>
<proteinExistence type="predicted"/>
<dbReference type="AlphaFoldDB" id="A0A131ZV26"/>